<evidence type="ECO:0000313" key="3">
    <source>
        <dbReference type="Proteomes" id="UP000275078"/>
    </source>
</evidence>
<proteinExistence type="predicted"/>
<name>A0A3N4HWR4_ASCIM</name>
<organism evidence="2 3">
    <name type="scientific">Ascobolus immersus RN42</name>
    <dbReference type="NCBI Taxonomy" id="1160509"/>
    <lineage>
        <taxon>Eukaryota</taxon>
        <taxon>Fungi</taxon>
        <taxon>Dikarya</taxon>
        <taxon>Ascomycota</taxon>
        <taxon>Pezizomycotina</taxon>
        <taxon>Pezizomycetes</taxon>
        <taxon>Pezizales</taxon>
        <taxon>Ascobolaceae</taxon>
        <taxon>Ascobolus</taxon>
    </lineage>
</organism>
<feature type="region of interest" description="Disordered" evidence="1">
    <location>
        <begin position="1"/>
        <end position="24"/>
    </location>
</feature>
<sequence>MESQALSTKEPKATPTMEAIRSDPKSNILKELSEKLFEPHWTAASKRLTNIESFLEEIDEIGLDRPRRAAAKTALKETCKSLKVANDGFDRAFAAFVMAGKHLADEVDSYVMVEKRQLELERKLEEQDAKQAPSKEELEKREAEKSAAKRESKKSFDDATKDFAEKNSLQAEMLFLLVGELYSSRRELRRWWGQCELPSRGTFSDEGIWEDTKAAVKQCTSFKKGDSKQGGEP</sequence>
<protein>
    <submittedName>
        <fullName evidence="2">Uncharacterized protein</fullName>
    </submittedName>
</protein>
<feature type="region of interest" description="Disordered" evidence="1">
    <location>
        <begin position="123"/>
        <end position="159"/>
    </location>
</feature>
<gene>
    <name evidence="2" type="ORF">BJ508DRAFT_309414</name>
</gene>
<dbReference type="Proteomes" id="UP000275078">
    <property type="component" value="Unassembled WGS sequence"/>
</dbReference>
<reference evidence="2 3" key="1">
    <citation type="journal article" date="2018" name="Nat. Ecol. Evol.">
        <title>Pezizomycetes genomes reveal the molecular basis of ectomycorrhizal truffle lifestyle.</title>
        <authorList>
            <person name="Murat C."/>
            <person name="Payen T."/>
            <person name="Noel B."/>
            <person name="Kuo A."/>
            <person name="Morin E."/>
            <person name="Chen J."/>
            <person name="Kohler A."/>
            <person name="Krizsan K."/>
            <person name="Balestrini R."/>
            <person name="Da Silva C."/>
            <person name="Montanini B."/>
            <person name="Hainaut M."/>
            <person name="Levati E."/>
            <person name="Barry K.W."/>
            <person name="Belfiori B."/>
            <person name="Cichocki N."/>
            <person name="Clum A."/>
            <person name="Dockter R.B."/>
            <person name="Fauchery L."/>
            <person name="Guy J."/>
            <person name="Iotti M."/>
            <person name="Le Tacon F."/>
            <person name="Lindquist E.A."/>
            <person name="Lipzen A."/>
            <person name="Malagnac F."/>
            <person name="Mello A."/>
            <person name="Molinier V."/>
            <person name="Miyauchi S."/>
            <person name="Poulain J."/>
            <person name="Riccioni C."/>
            <person name="Rubini A."/>
            <person name="Sitrit Y."/>
            <person name="Splivallo R."/>
            <person name="Traeger S."/>
            <person name="Wang M."/>
            <person name="Zifcakova L."/>
            <person name="Wipf D."/>
            <person name="Zambonelli A."/>
            <person name="Paolocci F."/>
            <person name="Nowrousian M."/>
            <person name="Ottonello S."/>
            <person name="Baldrian P."/>
            <person name="Spatafora J.W."/>
            <person name="Henrissat B."/>
            <person name="Nagy L.G."/>
            <person name="Aury J.M."/>
            <person name="Wincker P."/>
            <person name="Grigoriev I.V."/>
            <person name="Bonfante P."/>
            <person name="Martin F.M."/>
        </authorList>
    </citation>
    <scope>NUCLEOTIDE SEQUENCE [LARGE SCALE GENOMIC DNA]</scope>
    <source>
        <strain evidence="2 3">RN42</strain>
    </source>
</reference>
<accession>A0A3N4HWR4</accession>
<dbReference type="EMBL" id="ML119713">
    <property type="protein sequence ID" value="RPA78302.1"/>
    <property type="molecule type" value="Genomic_DNA"/>
</dbReference>
<evidence type="ECO:0000256" key="1">
    <source>
        <dbReference type="SAM" id="MobiDB-lite"/>
    </source>
</evidence>
<dbReference type="AlphaFoldDB" id="A0A3N4HWR4"/>
<evidence type="ECO:0000313" key="2">
    <source>
        <dbReference type="EMBL" id="RPA78302.1"/>
    </source>
</evidence>
<keyword evidence="3" id="KW-1185">Reference proteome</keyword>